<dbReference type="EMBL" id="BAABHX010000002">
    <property type="protein sequence ID" value="GAA5087439.1"/>
    <property type="molecule type" value="Genomic_DNA"/>
</dbReference>
<evidence type="ECO:0008006" key="3">
    <source>
        <dbReference type="Google" id="ProtNLM"/>
    </source>
</evidence>
<name>A0ABP9LXE9_9FLAO</name>
<protein>
    <recommendedName>
        <fullName evidence="3">DUF5655 domain-containing protein</fullName>
    </recommendedName>
</protein>
<reference evidence="2" key="1">
    <citation type="journal article" date="2019" name="Int. J. Syst. Evol. Microbiol.">
        <title>The Global Catalogue of Microorganisms (GCM) 10K type strain sequencing project: providing services to taxonomists for standard genome sequencing and annotation.</title>
        <authorList>
            <consortium name="The Broad Institute Genomics Platform"/>
            <consortium name="The Broad Institute Genome Sequencing Center for Infectious Disease"/>
            <person name="Wu L."/>
            <person name="Ma J."/>
        </authorList>
    </citation>
    <scope>NUCLEOTIDE SEQUENCE [LARGE SCALE GENOMIC DNA]</scope>
    <source>
        <strain evidence="2">JCM 18019</strain>
    </source>
</reference>
<evidence type="ECO:0000313" key="1">
    <source>
        <dbReference type="EMBL" id="GAA5087439.1"/>
    </source>
</evidence>
<comment type="caution">
    <text evidence="1">The sequence shown here is derived from an EMBL/GenBank/DDBJ whole genome shotgun (WGS) entry which is preliminary data.</text>
</comment>
<dbReference type="Proteomes" id="UP001500353">
    <property type="component" value="Unassembled WGS sequence"/>
</dbReference>
<sequence length="122" mass="14317">MIMETDYKTQQRSQYAEVYISDIPQLKNIFLEIFKLESVNENFGIPFLILKKGSNIAAFASLFIKDNKIDFQIYQNSDLTINERAGFEKNAESYFRQNNSANFRDVEQLKSSIIQMIDWLNI</sequence>
<evidence type="ECO:0000313" key="2">
    <source>
        <dbReference type="Proteomes" id="UP001500353"/>
    </source>
</evidence>
<organism evidence="1 2">
    <name type="scientific">Chryseobacterium ginsengisoli</name>
    <dbReference type="NCBI Taxonomy" id="363853"/>
    <lineage>
        <taxon>Bacteria</taxon>
        <taxon>Pseudomonadati</taxon>
        <taxon>Bacteroidota</taxon>
        <taxon>Flavobacteriia</taxon>
        <taxon>Flavobacteriales</taxon>
        <taxon>Weeksellaceae</taxon>
        <taxon>Chryseobacterium group</taxon>
        <taxon>Chryseobacterium</taxon>
    </lineage>
</organism>
<keyword evidence="2" id="KW-1185">Reference proteome</keyword>
<gene>
    <name evidence="1" type="ORF">GCM10023210_10270</name>
</gene>
<proteinExistence type="predicted"/>
<accession>A0ABP9LXE9</accession>